<evidence type="ECO:0000313" key="4">
    <source>
        <dbReference type="Proteomes" id="UP000284123"/>
    </source>
</evidence>
<name>A0A422MJ69_LACPA</name>
<feature type="region of interest" description="Disordered" evidence="1">
    <location>
        <begin position="36"/>
        <end position="62"/>
    </location>
</feature>
<reference evidence="4 5" key="1">
    <citation type="journal article" date="2018" name="Front. Microbiol.">
        <title>Conversion of Methionine to Cysteine in Lactobacillus paracasei Depends on the Highly Mobile cysK-ctl-cysE Gene Cluster.</title>
        <authorList>
            <person name="Wuthrich D."/>
            <person name="Irmler S."/>
            <person name="Berthoud H."/>
            <person name="Guggenbuhl B."/>
            <person name="Eugster E."/>
            <person name="Bruggmann R."/>
        </authorList>
    </citation>
    <scope>NUCLEOTIDE SEQUENCE [LARGE SCALE GENOMIC DNA]</scope>
    <source>
        <strain evidence="2 5">FAM18157</strain>
        <strain evidence="3 4">FAM6012</strain>
    </source>
</reference>
<evidence type="ECO:0000313" key="2">
    <source>
        <dbReference type="EMBL" id="RND83631.1"/>
    </source>
</evidence>
<evidence type="ECO:0000256" key="1">
    <source>
        <dbReference type="SAM" id="MobiDB-lite"/>
    </source>
</evidence>
<dbReference type="AlphaFoldDB" id="A0A422MJ69"/>
<accession>A0A422MJ69</accession>
<comment type="caution">
    <text evidence="3">The sequence shown here is derived from an EMBL/GenBank/DDBJ whole genome shotgun (WGS) entry which is preliminary data.</text>
</comment>
<dbReference type="Proteomes" id="UP000284716">
    <property type="component" value="Unassembled WGS sequence"/>
</dbReference>
<proteinExistence type="predicted"/>
<dbReference type="EMBL" id="LKGI01000039">
    <property type="protein sequence ID" value="RNE32645.1"/>
    <property type="molecule type" value="Genomic_DNA"/>
</dbReference>
<protein>
    <submittedName>
        <fullName evidence="3">Uncharacterized protein</fullName>
    </submittedName>
</protein>
<evidence type="ECO:0000313" key="5">
    <source>
        <dbReference type="Proteomes" id="UP000284716"/>
    </source>
</evidence>
<sequence length="62" mass="6855">MGSVVTLFLNGWASRFRTRPDFETAHFAGSKLCPPRSSPIAAEPARTTGEDSRQIGRETLYI</sequence>
<evidence type="ECO:0000313" key="3">
    <source>
        <dbReference type="EMBL" id="RNE32645.1"/>
    </source>
</evidence>
<dbReference type="Proteomes" id="UP000284123">
    <property type="component" value="Unassembled WGS sequence"/>
</dbReference>
<gene>
    <name evidence="2" type="ORF">FAM18157_00573</name>
    <name evidence="3" type="ORF">FAM6012_00584</name>
</gene>
<dbReference type="EMBL" id="LKFS01000027">
    <property type="protein sequence ID" value="RND83631.1"/>
    <property type="molecule type" value="Genomic_DNA"/>
</dbReference>
<organism evidence="3 4">
    <name type="scientific">Lacticaseibacillus paracasei</name>
    <name type="common">Lactobacillus paracasei</name>
    <dbReference type="NCBI Taxonomy" id="1597"/>
    <lineage>
        <taxon>Bacteria</taxon>
        <taxon>Bacillati</taxon>
        <taxon>Bacillota</taxon>
        <taxon>Bacilli</taxon>
        <taxon>Lactobacillales</taxon>
        <taxon>Lactobacillaceae</taxon>
        <taxon>Lacticaseibacillus</taxon>
    </lineage>
</organism>